<evidence type="ECO:0000256" key="1">
    <source>
        <dbReference type="ARBA" id="ARBA00004202"/>
    </source>
</evidence>
<keyword evidence="8" id="KW-1278">Translocase</keyword>
<evidence type="ECO:0000313" key="11">
    <source>
        <dbReference type="EMBL" id="KJD45923.1"/>
    </source>
</evidence>
<dbReference type="GO" id="GO:0016887">
    <property type="term" value="F:ATP hydrolysis activity"/>
    <property type="evidence" value="ECO:0007669"/>
    <property type="project" value="InterPro"/>
</dbReference>
<organism evidence="11 12">
    <name type="scientific">Paenibacillus terrae</name>
    <dbReference type="NCBI Taxonomy" id="159743"/>
    <lineage>
        <taxon>Bacteria</taxon>
        <taxon>Bacillati</taxon>
        <taxon>Bacillota</taxon>
        <taxon>Bacilli</taxon>
        <taxon>Bacillales</taxon>
        <taxon>Paenibacillaceae</taxon>
        <taxon>Paenibacillus</taxon>
    </lineage>
</organism>
<dbReference type="PANTHER" id="PTHR43297">
    <property type="entry name" value="OLIGOPEPTIDE TRANSPORT ATP-BINDING PROTEIN APPD"/>
    <property type="match status" value="1"/>
</dbReference>
<name>A0A0D7X4N1_9BACL</name>
<dbReference type="InterPro" id="IPR027417">
    <property type="entry name" value="P-loop_NTPase"/>
</dbReference>
<dbReference type="InterPro" id="IPR050388">
    <property type="entry name" value="ABC_Ni/Peptide_Import"/>
</dbReference>
<dbReference type="SMART" id="SM00382">
    <property type="entry name" value="AAA"/>
    <property type="match status" value="1"/>
</dbReference>
<dbReference type="InterPro" id="IPR003593">
    <property type="entry name" value="AAA+_ATPase"/>
</dbReference>
<sequence length="259" mass="28677">MTILEIKGLTLASEQGYIVRNFELSVGVGMCHALIGESGSGKSMTSLAIGDLLPSSVRISAGDIRFLGRSLLSLSTVQRERLRGKEIAYILQEYAGALTPFIPIGKQLDETLRAHSVLDRKLRKECILQALEYTRLPDHMYDRYPFQLSGGQMQRVSLAAALMLKPKLFIMDEPTTALDRTNAIEILRIISNLKEQTSCGILLISHDLRNVKRYADDVTVIKEGQLVESGPTQRILSAPAQAYTKRLLAAVPSLRIRPS</sequence>
<evidence type="ECO:0000256" key="8">
    <source>
        <dbReference type="ARBA" id="ARBA00022967"/>
    </source>
</evidence>
<evidence type="ECO:0000256" key="3">
    <source>
        <dbReference type="ARBA" id="ARBA00022448"/>
    </source>
</evidence>
<protein>
    <submittedName>
        <fullName evidence="11">Peptide ABC transporter ATPase</fullName>
    </submittedName>
</protein>
<accession>A0A0D7X4N1</accession>
<dbReference type="PATRIC" id="fig|159743.3.peg.1964"/>
<evidence type="ECO:0000256" key="4">
    <source>
        <dbReference type="ARBA" id="ARBA00022475"/>
    </source>
</evidence>
<evidence type="ECO:0000256" key="2">
    <source>
        <dbReference type="ARBA" id="ARBA00005417"/>
    </source>
</evidence>
<evidence type="ECO:0000256" key="5">
    <source>
        <dbReference type="ARBA" id="ARBA00022519"/>
    </source>
</evidence>
<evidence type="ECO:0000313" key="12">
    <source>
        <dbReference type="Proteomes" id="UP000032534"/>
    </source>
</evidence>
<keyword evidence="5" id="KW-0997">Cell inner membrane</keyword>
<dbReference type="SUPFAM" id="SSF52540">
    <property type="entry name" value="P-loop containing nucleoside triphosphate hydrolases"/>
    <property type="match status" value="1"/>
</dbReference>
<feature type="domain" description="ABC transporter" evidence="10">
    <location>
        <begin position="4"/>
        <end position="248"/>
    </location>
</feature>
<comment type="similarity">
    <text evidence="2">Belongs to the ABC transporter superfamily.</text>
</comment>
<proteinExistence type="inferred from homology"/>
<dbReference type="PROSITE" id="PS00211">
    <property type="entry name" value="ABC_TRANSPORTER_1"/>
    <property type="match status" value="1"/>
</dbReference>
<keyword evidence="3" id="KW-0813">Transport</keyword>
<evidence type="ECO:0000256" key="7">
    <source>
        <dbReference type="ARBA" id="ARBA00022840"/>
    </source>
</evidence>
<dbReference type="InterPro" id="IPR017871">
    <property type="entry name" value="ABC_transporter-like_CS"/>
</dbReference>
<keyword evidence="6" id="KW-0547">Nucleotide-binding</keyword>
<dbReference type="PANTHER" id="PTHR43297:SF14">
    <property type="entry name" value="ATPASE AAA-TYPE CORE DOMAIN-CONTAINING PROTEIN"/>
    <property type="match status" value="1"/>
</dbReference>
<keyword evidence="4" id="KW-1003">Cell membrane</keyword>
<keyword evidence="12" id="KW-1185">Reference proteome</keyword>
<evidence type="ECO:0000259" key="10">
    <source>
        <dbReference type="PROSITE" id="PS50893"/>
    </source>
</evidence>
<comment type="caution">
    <text evidence="11">The sequence shown here is derived from an EMBL/GenBank/DDBJ whole genome shotgun (WGS) entry which is preliminary data.</text>
</comment>
<keyword evidence="7" id="KW-0067">ATP-binding</keyword>
<dbReference type="CDD" id="cd03257">
    <property type="entry name" value="ABC_NikE_OppD_transporters"/>
    <property type="match status" value="1"/>
</dbReference>
<keyword evidence="9" id="KW-0472">Membrane</keyword>
<dbReference type="EMBL" id="JTHP01000013">
    <property type="protein sequence ID" value="KJD45923.1"/>
    <property type="molecule type" value="Genomic_DNA"/>
</dbReference>
<comment type="subcellular location">
    <subcellularLocation>
        <location evidence="1">Cell membrane</location>
        <topology evidence="1">Peripheral membrane protein</topology>
    </subcellularLocation>
</comment>
<dbReference type="GO" id="GO:0005524">
    <property type="term" value="F:ATP binding"/>
    <property type="evidence" value="ECO:0007669"/>
    <property type="project" value="UniProtKB-KW"/>
</dbReference>
<gene>
    <name evidence="11" type="ORF">QD47_08930</name>
</gene>
<dbReference type="InterPro" id="IPR003439">
    <property type="entry name" value="ABC_transporter-like_ATP-bd"/>
</dbReference>
<evidence type="ECO:0000256" key="9">
    <source>
        <dbReference type="ARBA" id="ARBA00023136"/>
    </source>
</evidence>
<reference evidence="11 12" key="1">
    <citation type="submission" date="2014-11" db="EMBL/GenBank/DDBJ databases">
        <title>Draft Genome Sequences of Paenibacillus polymyxa NRRL B-30509 and Paenibacillus terrae NRRL B-30644, Strains from a Poultry Environment that Produce Tridecaptin A and Paenicidins.</title>
        <authorList>
            <person name="van Belkum M.J."/>
            <person name="Lohans C.T."/>
            <person name="Vederas J.C."/>
        </authorList>
    </citation>
    <scope>NUCLEOTIDE SEQUENCE [LARGE SCALE GENOMIC DNA]</scope>
    <source>
        <strain evidence="11 12">NRRL B-30644</strain>
    </source>
</reference>
<dbReference type="RefSeq" id="WP_044645804.1">
    <property type="nucleotide sequence ID" value="NZ_JTHP01000013.1"/>
</dbReference>
<evidence type="ECO:0000256" key="6">
    <source>
        <dbReference type="ARBA" id="ARBA00022741"/>
    </source>
</evidence>
<dbReference type="OrthoDB" id="9802264at2"/>
<dbReference type="Pfam" id="PF00005">
    <property type="entry name" value="ABC_tran"/>
    <property type="match status" value="1"/>
</dbReference>
<dbReference type="Proteomes" id="UP000032534">
    <property type="component" value="Unassembled WGS sequence"/>
</dbReference>
<dbReference type="Gene3D" id="3.40.50.300">
    <property type="entry name" value="P-loop containing nucleotide triphosphate hydrolases"/>
    <property type="match status" value="1"/>
</dbReference>
<dbReference type="GO" id="GO:0005886">
    <property type="term" value="C:plasma membrane"/>
    <property type="evidence" value="ECO:0007669"/>
    <property type="project" value="UniProtKB-SubCell"/>
</dbReference>
<dbReference type="PROSITE" id="PS50893">
    <property type="entry name" value="ABC_TRANSPORTER_2"/>
    <property type="match status" value="1"/>
</dbReference>
<dbReference type="AlphaFoldDB" id="A0A0D7X4N1"/>